<dbReference type="AlphaFoldDB" id="A0A1V5MCA1"/>
<organism evidence="4">
    <name type="scientific">candidate division TA06 bacterium ADurb.Bin417</name>
    <dbReference type="NCBI Taxonomy" id="1852828"/>
    <lineage>
        <taxon>Bacteria</taxon>
        <taxon>Bacteria division TA06</taxon>
    </lineage>
</organism>
<reference evidence="4" key="1">
    <citation type="submission" date="2017-02" db="EMBL/GenBank/DDBJ databases">
        <title>Delving into the versatile metabolic prowess of the omnipresent phylum Bacteroidetes.</title>
        <authorList>
            <person name="Nobu M.K."/>
            <person name="Mei R."/>
            <person name="Narihiro T."/>
            <person name="Kuroda K."/>
            <person name="Liu W.-T."/>
        </authorList>
    </citation>
    <scope>NUCLEOTIDE SEQUENCE</scope>
    <source>
        <strain evidence="4">ADurb.Bin417</strain>
    </source>
</reference>
<dbReference type="InterPro" id="IPR000644">
    <property type="entry name" value="CBS_dom"/>
</dbReference>
<evidence type="ECO:0000313" key="4">
    <source>
        <dbReference type="EMBL" id="OPZ90873.1"/>
    </source>
</evidence>
<evidence type="ECO:0000259" key="3">
    <source>
        <dbReference type="PROSITE" id="PS51371"/>
    </source>
</evidence>
<evidence type="ECO:0000256" key="1">
    <source>
        <dbReference type="ARBA" id="ARBA00023122"/>
    </source>
</evidence>
<dbReference type="Gene3D" id="3.90.1280.20">
    <property type="match status" value="1"/>
</dbReference>
<keyword evidence="1 2" id="KW-0129">CBS domain</keyword>
<evidence type="ECO:0000256" key="2">
    <source>
        <dbReference type="PROSITE-ProRule" id="PRU00703"/>
    </source>
</evidence>
<dbReference type="InterPro" id="IPR051257">
    <property type="entry name" value="Diverse_CBS-Domain"/>
</dbReference>
<dbReference type="Gene3D" id="3.10.580.10">
    <property type="entry name" value="CBS-domain"/>
    <property type="match status" value="1"/>
</dbReference>
<feature type="domain" description="CBS" evidence="3">
    <location>
        <begin position="7"/>
        <end position="64"/>
    </location>
</feature>
<dbReference type="SMART" id="SM00116">
    <property type="entry name" value="CBS"/>
    <property type="match status" value="2"/>
</dbReference>
<dbReference type="SUPFAM" id="SSF54631">
    <property type="entry name" value="CBS-domain pair"/>
    <property type="match status" value="1"/>
</dbReference>
<protein>
    <submittedName>
        <fullName evidence="4">Inosine 5'-monophosphate dehydrogenase</fullName>
    </submittedName>
</protein>
<sequence>MLVKNIMDDACVPVSEQASIKELIDLFQKGSRSTLPVVDSQGRLVGVVSLHDLIHHFLPRYMDLIPSLQFLGESKTLEKKMLGQILDPAFALLFLVHDVMVKKPAAVRETDSTFKAMALMMQHNYHHLPVLDREGRFLGMVDQNRIILSFLNQAT</sequence>
<dbReference type="Proteomes" id="UP000485484">
    <property type="component" value="Unassembled WGS sequence"/>
</dbReference>
<gene>
    <name evidence="4" type="ORF">BWY73_01229</name>
</gene>
<accession>A0A1V5MCA1</accession>
<dbReference type="EMBL" id="MWAK01000221">
    <property type="protein sequence ID" value="OPZ90873.1"/>
    <property type="molecule type" value="Genomic_DNA"/>
</dbReference>
<dbReference type="InterPro" id="IPR046342">
    <property type="entry name" value="CBS_dom_sf"/>
</dbReference>
<dbReference type="PANTHER" id="PTHR43080:SF2">
    <property type="entry name" value="CBS DOMAIN-CONTAINING PROTEIN"/>
    <property type="match status" value="1"/>
</dbReference>
<name>A0A1V5MCA1_UNCT6</name>
<proteinExistence type="predicted"/>
<comment type="caution">
    <text evidence="4">The sequence shown here is derived from an EMBL/GenBank/DDBJ whole genome shotgun (WGS) entry which is preliminary data.</text>
</comment>
<feature type="domain" description="CBS" evidence="3">
    <location>
        <begin position="100"/>
        <end position="155"/>
    </location>
</feature>
<dbReference type="PROSITE" id="PS51371">
    <property type="entry name" value="CBS"/>
    <property type="match status" value="2"/>
</dbReference>
<dbReference type="PANTHER" id="PTHR43080">
    <property type="entry name" value="CBS DOMAIN-CONTAINING PROTEIN CBSX3, MITOCHONDRIAL"/>
    <property type="match status" value="1"/>
</dbReference>
<dbReference type="Pfam" id="PF00571">
    <property type="entry name" value="CBS"/>
    <property type="match status" value="2"/>
</dbReference>